<evidence type="ECO:0000313" key="3">
    <source>
        <dbReference type="Proteomes" id="UP001564408"/>
    </source>
</evidence>
<evidence type="ECO:0000256" key="1">
    <source>
        <dbReference type="SAM" id="Phobius"/>
    </source>
</evidence>
<keyword evidence="1" id="KW-0812">Transmembrane</keyword>
<organism evidence="2 3">
    <name type="scientific">Thioalkalicoccus limnaeus</name>
    <dbReference type="NCBI Taxonomy" id="120681"/>
    <lineage>
        <taxon>Bacteria</taxon>
        <taxon>Pseudomonadati</taxon>
        <taxon>Pseudomonadota</taxon>
        <taxon>Gammaproteobacteria</taxon>
        <taxon>Chromatiales</taxon>
        <taxon>Chromatiaceae</taxon>
        <taxon>Thioalkalicoccus</taxon>
    </lineage>
</organism>
<dbReference type="Proteomes" id="UP001564408">
    <property type="component" value="Unassembled WGS sequence"/>
</dbReference>
<feature type="transmembrane region" description="Helical" evidence="1">
    <location>
        <begin position="6"/>
        <end position="27"/>
    </location>
</feature>
<reference evidence="2 3" key="1">
    <citation type="submission" date="2024-05" db="EMBL/GenBank/DDBJ databases">
        <title>Genome Sequence and Characterization of the New Strain Purple Sulfur Bacterium of Genus Thioalkalicoccus.</title>
        <authorList>
            <person name="Bryantseva I.A."/>
            <person name="Kyndt J.A."/>
            <person name="Imhoff J.F."/>
        </authorList>
    </citation>
    <scope>NUCLEOTIDE SEQUENCE [LARGE SCALE GENOMIC DNA]</scope>
    <source>
        <strain evidence="2 3">Um2</strain>
    </source>
</reference>
<keyword evidence="3" id="KW-1185">Reference proteome</keyword>
<protein>
    <submittedName>
        <fullName evidence="2">Uncharacterized protein</fullName>
    </submittedName>
</protein>
<proteinExistence type="predicted"/>
<gene>
    <name evidence="2" type="ORF">ABC977_14425</name>
</gene>
<comment type="caution">
    <text evidence="2">The sequence shown here is derived from an EMBL/GenBank/DDBJ whole genome shotgun (WGS) entry which is preliminary data.</text>
</comment>
<sequence>METQETIQYASVGLGIFGIIIAFYQGIERRKLKQFMYSQAWNIYSISQRSFAHSQKALNLYKEQHKENLNPEVFEQLAKCEAHNVGLFVESIRQIQLSEPKFDIETIIRWKMQGRINDQTASFFIKEMPMKSPSIPAMTWQAMTLQLRRRLATARTGSGLAITHSRLTNRSSRPRAAASWANLKHGGARVGLPQRYVAS</sequence>
<name>A0ABV4BJE0_9GAMM</name>
<accession>A0ABV4BJE0</accession>
<dbReference type="EMBL" id="JBDKXB010000024">
    <property type="protein sequence ID" value="MEY6433598.1"/>
    <property type="molecule type" value="Genomic_DNA"/>
</dbReference>
<keyword evidence="1" id="KW-0472">Membrane</keyword>
<keyword evidence="1" id="KW-1133">Transmembrane helix</keyword>
<dbReference type="RefSeq" id="WP_369667984.1">
    <property type="nucleotide sequence ID" value="NZ_JBDKXB010000024.1"/>
</dbReference>
<evidence type="ECO:0000313" key="2">
    <source>
        <dbReference type="EMBL" id="MEY6433598.1"/>
    </source>
</evidence>